<accession>A0A7W2A7R8</accession>
<organism evidence="2 3">
    <name type="scientific">Paenactinomyces guangxiensis</name>
    <dbReference type="NCBI Taxonomy" id="1490290"/>
    <lineage>
        <taxon>Bacteria</taxon>
        <taxon>Bacillati</taxon>
        <taxon>Bacillota</taxon>
        <taxon>Bacilli</taxon>
        <taxon>Bacillales</taxon>
        <taxon>Thermoactinomycetaceae</taxon>
        <taxon>Paenactinomyces</taxon>
    </lineage>
</organism>
<feature type="compositionally biased region" description="Basic and acidic residues" evidence="1">
    <location>
        <begin position="49"/>
        <end position="58"/>
    </location>
</feature>
<dbReference type="RefSeq" id="WP_181750645.1">
    <property type="nucleotide sequence ID" value="NZ_JACEIQ010000002.1"/>
</dbReference>
<evidence type="ECO:0000313" key="3">
    <source>
        <dbReference type="Proteomes" id="UP000535491"/>
    </source>
</evidence>
<dbReference type="Proteomes" id="UP000535491">
    <property type="component" value="Unassembled WGS sequence"/>
</dbReference>
<protein>
    <submittedName>
        <fullName evidence="2">Uncharacterized protein</fullName>
    </submittedName>
</protein>
<feature type="region of interest" description="Disordered" evidence="1">
    <location>
        <begin position="1"/>
        <end position="67"/>
    </location>
</feature>
<evidence type="ECO:0000256" key="1">
    <source>
        <dbReference type="SAM" id="MobiDB-lite"/>
    </source>
</evidence>
<evidence type="ECO:0000313" key="2">
    <source>
        <dbReference type="EMBL" id="MBA4493414.1"/>
    </source>
</evidence>
<name>A0A7W2A7R8_9BACL</name>
<gene>
    <name evidence="2" type="ORF">H1191_03715</name>
</gene>
<sequence length="67" mass="7554">MTKKDLNAKSEWNDGRLADNPAEHDPTSHITAGIQESYGLNPHITDNPEEMKEGRSDPFNRIQKPLP</sequence>
<dbReference type="EMBL" id="JACEIQ010000002">
    <property type="protein sequence ID" value="MBA4493414.1"/>
    <property type="molecule type" value="Genomic_DNA"/>
</dbReference>
<reference evidence="2 3" key="1">
    <citation type="submission" date="2020-07" db="EMBL/GenBank/DDBJ databases">
        <authorList>
            <person name="Feng H."/>
        </authorList>
    </citation>
    <scope>NUCLEOTIDE SEQUENCE [LARGE SCALE GENOMIC DNA]</scope>
    <source>
        <strain evidence="3">s-10</strain>
    </source>
</reference>
<feature type="compositionally biased region" description="Basic and acidic residues" evidence="1">
    <location>
        <begin position="1"/>
        <end position="27"/>
    </location>
</feature>
<keyword evidence="3" id="KW-1185">Reference proteome</keyword>
<proteinExistence type="predicted"/>
<comment type="caution">
    <text evidence="2">The sequence shown here is derived from an EMBL/GenBank/DDBJ whole genome shotgun (WGS) entry which is preliminary data.</text>
</comment>
<dbReference type="AlphaFoldDB" id="A0A7W2A7R8"/>